<evidence type="ECO:0000313" key="5">
    <source>
        <dbReference type="Proteomes" id="UP000272942"/>
    </source>
</evidence>
<dbReference type="EMBL" id="UZAN01053747">
    <property type="protein sequence ID" value="VDP90124.1"/>
    <property type="molecule type" value="Genomic_DNA"/>
</dbReference>
<keyword evidence="2" id="KW-0677">Repeat</keyword>
<dbReference type="PROSITE" id="PS50897">
    <property type="entry name" value="CTLH"/>
    <property type="match status" value="1"/>
</dbReference>
<dbReference type="GO" id="GO:0043161">
    <property type="term" value="P:proteasome-mediated ubiquitin-dependent protein catabolic process"/>
    <property type="evidence" value="ECO:0007669"/>
    <property type="project" value="TreeGrafter"/>
</dbReference>
<evidence type="ECO:0000259" key="3">
    <source>
        <dbReference type="PROSITE" id="PS50897"/>
    </source>
</evidence>
<dbReference type="PANTHER" id="PTHR22838:SF0">
    <property type="entry name" value="WD REPEAT-CONTAINING PROTEIN 26"/>
    <property type="match status" value="1"/>
</dbReference>
<accession>A0A183B0W7</accession>
<name>A0A183B0W7_9TREM</name>
<dbReference type="WBParaSite" id="ECPE_0001288901-mRNA-1">
    <property type="protein sequence ID" value="ECPE_0001288901-mRNA-1"/>
    <property type="gene ID" value="ECPE_0001288901"/>
</dbReference>
<organism evidence="6">
    <name type="scientific">Echinostoma caproni</name>
    <dbReference type="NCBI Taxonomy" id="27848"/>
    <lineage>
        <taxon>Eukaryota</taxon>
        <taxon>Metazoa</taxon>
        <taxon>Spiralia</taxon>
        <taxon>Lophotrochozoa</taxon>
        <taxon>Platyhelminthes</taxon>
        <taxon>Trematoda</taxon>
        <taxon>Digenea</taxon>
        <taxon>Plagiorchiida</taxon>
        <taxon>Echinostomata</taxon>
        <taxon>Echinostomatoidea</taxon>
        <taxon>Echinostomatidae</taxon>
        <taxon>Echinostoma</taxon>
    </lineage>
</organism>
<keyword evidence="1" id="KW-0853">WD repeat</keyword>
<dbReference type="PROSITE" id="PS50896">
    <property type="entry name" value="LISH"/>
    <property type="match status" value="1"/>
</dbReference>
<dbReference type="InterPro" id="IPR006594">
    <property type="entry name" value="LisH"/>
</dbReference>
<protein>
    <submittedName>
        <fullName evidence="6">LisH domain-containing protein</fullName>
    </submittedName>
</protein>
<dbReference type="PANTHER" id="PTHR22838">
    <property type="entry name" value="WD REPEAT PROTEIN 26-RELATED"/>
    <property type="match status" value="1"/>
</dbReference>
<dbReference type="InterPro" id="IPR006595">
    <property type="entry name" value="CTLH_C"/>
</dbReference>
<dbReference type="Proteomes" id="UP000272942">
    <property type="component" value="Unassembled WGS sequence"/>
</dbReference>
<keyword evidence="5" id="KW-1185">Reference proteome</keyword>
<dbReference type="GO" id="GO:0034657">
    <property type="term" value="C:GID complex"/>
    <property type="evidence" value="ECO:0007669"/>
    <property type="project" value="TreeGrafter"/>
</dbReference>
<dbReference type="AlphaFoldDB" id="A0A183B0W7"/>
<evidence type="ECO:0000256" key="2">
    <source>
        <dbReference type="ARBA" id="ARBA00022737"/>
    </source>
</evidence>
<evidence type="ECO:0000313" key="6">
    <source>
        <dbReference type="WBParaSite" id="ECPE_0001288901-mRNA-1"/>
    </source>
</evidence>
<dbReference type="OrthoDB" id="972532at2759"/>
<evidence type="ECO:0000313" key="4">
    <source>
        <dbReference type="EMBL" id="VDP90124.1"/>
    </source>
</evidence>
<evidence type="ECO:0000256" key="1">
    <source>
        <dbReference type="ARBA" id="ARBA00022574"/>
    </source>
</evidence>
<dbReference type="InterPro" id="IPR051350">
    <property type="entry name" value="WD_repeat-ST_regulator"/>
</dbReference>
<dbReference type="SMART" id="SM00668">
    <property type="entry name" value="CTLH"/>
    <property type="match status" value="1"/>
</dbReference>
<reference evidence="6" key="1">
    <citation type="submission" date="2016-06" db="UniProtKB">
        <authorList>
            <consortium name="WormBaseParasite"/>
        </authorList>
    </citation>
    <scope>IDENTIFICATION</scope>
</reference>
<gene>
    <name evidence="4" type="ORF">ECPE_LOCUS12852</name>
</gene>
<feature type="domain" description="CTLH" evidence="3">
    <location>
        <begin position="67"/>
        <end position="128"/>
    </location>
</feature>
<sequence>MIFEHNGDVLCSQLNGVSSERREDKSVNQENTARDVEMLRLIGQYLCDKGLTGAYTQLSKESGISLEHIDATELRHAILEGRWNDVSAEAAVERLAPLIADPERVDEVQFLLLEQRFLEHLEANEVMPAVTLLRNRITPMQRNTERVHTLASCLMCRTSAELRAQAGGWAGKDSGSRLQLINRIQSYVPAQTMLPPRRLEVLVNEAVRAQLSSCIFHNPPPGAPMDLHSISLLQHHSCGM</sequence>
<reference evidence="4 5" key="2">
    <citation type="submission" date="2018-11" db="EMBL/GenBank/DDBJ databases">
        <authorList>
            <consortium name="Pathogen Informatics"/>
        </authorList>
    </citation>
    <scope>NUCLEOTIDE SEQUENCE [LARGE SCALE GENOMIC DNA]</scope>
    <source>
        <strain evidence="4 5">Egypt</strain>
    </source>
</reference>
<proteinExistence type="predicted"/>